<evidence type="ECO:0000313" key="3">
    <source>
        <dbReference type="Proteomes" id="UP000464452"/>
    </source>
</evidence>
<dbReference type="KEGG" id="cazo:G3A45_01590"/>
<evidence type="ECO:0000259" key="1">
    <source>
        <dbReference type="Pfam" id="PF03781"/>
    </source>
</evidence>
<sequence>MTNFDDLKLSVEALSGGKNTVLFDDLGMPSIMVPIPKFKLSDVIDGAPQETHPAFIIDGEEKDVIYISKYQNIVINDRAYSLPYKDPRVYVNFDQAVQYCKNKGKGWHLMTNAEWAALALWCKKNGTMPRGNNYAGIDHSALHEAGVKTYDWILDYNWNNRATKFDGAKYHHTSRVATGSGPASWTHNHTNEGIFDLNGNVWEWTGGLRLKNGEIQIIPYNDAAKDISQSDTSTFWKAITPDGTLVTPGTPGTLKIDNTTAGSSAQDGNDIGGDPIINTIRENPIYTGGDTNAYYRYSHCLFETLSVKSGVSVPMILKALGIYPIDSQCGGDGLWVRNYGERLCLRGGGWGGGSGAGVFALSLGGARSGSGGDVGFRAAYVG</sequence>
<reference evidence="2 3" key="1">
    <citation type="submission" date="2020-02" db="EMBL/GenBank/DDBJ databases">
        <title>Thermophilic hydrogen producing bacteria, Caloranaerobacter azorensis.</title>
        <authorList>
            <person name="Baek K."/>
        </authorList>
    </citation>
    <scope>NUCLEOTIDE SEQUENCE [LARGE SCALE GENOMIC DNA]</scope>
    <source>
        <strain evidence="2 3">T3-1</strain>
    </source>
</reference>
<organism evidence="2 3">
    <name type="scientific">Caloranaerobacter azorensis</name>
    <dbReference type="NCBI Taxonomy" id="116090"/>
    <lineage>
        <taxon>Bacteria</taxon>
        <taxon>Bacillati</taxon>
        <taxon>Bacillota</taxon>
        <taxon>Tissierellia</taxon>
        <taxon>Tissierellales</taxon>
        <taxon>Thermohalobacteraceae</taxon>
        <taxon>Caloranaerobacter</taxon>
    </lineage>
</organism>
<dbReference type="InterPro" id="IPR016187">
    <property type="entry name" value="CTDL_fold"/>
</dbReference>
<protein>
    <submittedName>
        <fullName evidence="2">Formylglycine-generating enzyme family protein</fullName>
    </submittedName>
</protein>
<gene>
    <name evidence="2" type="ORF">G3A45_01590</name>
</gene>
<dbReference type="Gene3D" id="3.90.1580.10">
    <property type="entry name" value="paralog of FGE (formylglycine-generating enzyme)"/>
    <property type="match status" value="1"/>
</dbReference>
<name>A0A6P1YD57_9FIRM</name>
<dbReference type="InterPro" id="IPR042095">
    <property type="entry name" value="SUMF_sf"/>
</dbReference>
<evidence type="ECO:0000313" key="2">
    <source>
        <dbReference type="EMBL" id="QIB26115.1"/>
    </source>
</evidence>
<dbReference type="AlphaFoldDB" id="A0A6P1YD57"/>
<dbReference type="SUPFAM" id="SSF56436">
    <property type="entry name" value="C-type lectin-like"/>
    <property type="match status" value="1"/>
</dbReference>
<dbReference type="InterPro" id="IPR005532">
    <property type="entry name" value="SUMF_dom"/>
</dbReference>
<dbReference type="Proteomes" id="UP000464452">
    <property type="component" value="Chromosome"/>
</dbReference>
<feature type="domain" description="Sulfatase-modifying factor enzyme-like" evidence="1">
    <location>
        <begin position="81"/>
        <end position="206"/>
    </location>
</feature>
<accession>A0A6P1YD57</accession>
<dbReference type="RefSeq" id="WP_163234295.1">
    <property type="nucleotide sequence ID" value="NZ_CP048617.1"/>
</dbReference>
<proteinExistence type="predicted"/>
<dbReference type="EMBL" id="CP048617">
    <property type="protein sequence ID" value="QIB26115.1"/>
    <property type="molecule type" value="Genomic_DNA"/>
</dbReference>
<dbReference type="Pfam" id="PF03781">
    <property type="entry name" value="FGE-sulfatase"/>
    <property type="match status" value="1"/>
</dbReference>